<dbReference type="InParanoid" id="S8DYR7"/>
<accession>S8DYR7</accession>
<dbReference type="InterPro" id="IPR008257">
    <property type="entry name" value="Pept_M19"/>
</dbReference>
<dbReference type="Gene3D" id="3.20.20.140">
    <property type="entry name" value="Metal-dependent hydrolases"/>
    <property type="match status" value="1"/>
</dbReference>
<dbReference type="Pfam" id="PF01244">
    <property type="entry name" value="Peptidase_M19"/>
    <property type="match status" value="1"/>
</dbReference>
<dbReference type="EC" id="3.4.13.19" evidence="1"/>
<feature type="transmembrane region" description="Helical" evidence="3">
    <location>
        <begin position="41"/>
        <end position="64"/>
    </location>
</feature>
<keyword evidence="1" id="KW-0482">Metalloprotease</keyword>
<dbReference type="EMBL" id="KE504191">
    <property type="protein sequence ID" value="EPS96278.1"/>
    <property type="molecule type" value="Genomic_DNA"/>
</dbReference>
<keyword evidence="5" id="KW-1185">Reference proteome</keyword>
<proteinExistence type="inferred from homology"/>
<dbReference type="AlphaFoldDB" id="S8DYR7"/>
<dbReference type="PANTHER" id="PTHR10443:SF12">
    <property type="entry name" value="DIPEPTIDASE"/>
    <property type="match status" value="1"/>
</dbReference>
<dbReference type="STRING" id="743788.S8DYR7"/>
<dbReference type="HOGENOM" id="CLU_031404_4_0_1"/>
<dbReference type="InterPro" id="IPR032466">
    <property type="entry name" value="Metal_Hydrolase"/>
</dbReference>
<dbReference type="PANTHER" id="PTHR10443">
    <property type="entry name" value="MICROSOMAL DIPEPTIDASE"/>
    <property type="match status" value="1"/>
</dbReference>
<dbReference type="CDD" id="cd01301">
    <property type="entry name" value="rDP_like"/>
    <property type="match status" value="1"/>
</dbReference>
<evidence type="ECO:0000313" key="5">
    <source>
        <dbReference type="Proteomes" id="UP000015241"/>
    </source>
</evidence>
<keyword evidence="1" id="KW-0645">Protease</keyword>
<evidence type="ECO:0000256" key="3">
    <source>
        <dbReference type="SAM" id="Phobius"/>
    </source>
</evidence>
<comment type="catalytic activity">
    <reaction evidence="1">
        <text>an L-aminoacyl-L-amino acid + H2O = 2 an L-alpha-amino acid</text>
        <dbReference type="Rhea" id="RHEA:48940"/>
        <dbReference type="ChEBI" id="CHEBI:15377"/>
        <dbReference type="ChEBI" id="CHEBI:59869"/>
        <dbReference type="ChEBI" id="CHEBI:77460"/>
        <dbReference type="EC" id="3.4.13.19"/>
    </reaction>
</comment>
<evidence type="ECO:0000256" key="2">
    <source>
        <dbReference type="SAM" id="MobiDB-lite"/>
    </source>
</evidence>
<keyword evidence="3" id="KW-1133">Transmembrane helix</keyword>
<feature type="region of interest" description="Disordered" evidence="2">
    <location>
        <begin position="1"/>
        <end position="22"/>
    </location>
</feature>
<keyword evidence="3" id="KW-0812">Transmembrane</keyword>
<dbReference type="GO" id="GO:0046872">
    <property type="term" value="F:metal ion binding"/>
    <property type="evidence" value="ECO:0007669"/>
    <property type="project" value="UniProtKB-UniRule"/>
</dbReference>
<keyword evidence="3" id="KW-0472">Membrane</keyword>
<dbReference type="GO" id="GO:0006508">
    <property type="term" value="P:proteolysis"/>
    <property type="evidence" value="ECO:0007669"/>
    <property type="project" value="UniProtKB-KW"/>
</dbReference>
<gene>
    <name evidence="4" type="ORF">FOMPIDRAFT_1025455</name>
</gene>
<dbReference type="eggNOG" id="KOG4127">
    <property type="taxonomic scope" value="Eukaryota"/>
</dbReference>
<keyword evidence="1" id="KW-0378">Hydrolase</keyword>
<keyword evidence="1" id="KW-0862">Zinc</keyword>
<protein>
    <recommendedName>
        <fullName evidence="1">Dipeptidase</fullName>
        <ecNumber evidence="1">3.4.13.19</ecNumber>
    </recommendedName>
</protein>
<dbReference type="Proteomes" id="UP000015241">
    <property type="component" value="Unassembled WGS sequence"/>
</dbReference>
<comment type="cofactor">
    <cofactor evidence="1">
        <name>Zn(2+)</name>
        <dbReference type="ChEBI" id="CHEBI:29105"/>
    </cofactor>
</comment>
<evidence type="ECO:0000313" key="4">
    <source>
        <dbReference type="EMBL" id="EPS96278.1"/>
    </source>
</evidence>
<dbReference type="GO" id="GO:0070573">
    <property type="term" value="F:metallodipeptidase activity"/>
    <property type="evidence" value="ECO:0007669"/>
    <property type="project" value="InterPro"/>
</dbReference>
<name>S8DYR7_FOMSC</name>
<reference evidence="4 5" key="1">
    <citation type="journal article" date="2012" name="Science">
        <title>The Paleozoic origin of enzymatic lignin decomposition reconstructed from 31 fungal genomes.</title>
        <authorList>
            <person name="Floudas D."/>
            <person name="Binder M."/>
            <person name="Riley R."/>
            <person name="Barry K."/>
            <person name="Blanchette R.A."/>
            <person name="Henrissat B."/>
            <person name="Martinez A.T."/>
            <person name="Otillar R."/>
            <person name="Spatafora J.W."/>
            <person name="Yadav J.S."/>
            <person name="Aerts A."/>
            <person name="Benoit I."/>
            <person name="Boyd A."/>
            <person name="Carlson A."/>
            <person name="Copeland A."/>
            <person name="Coutinho P.M."/>
            <person name="de Vries R.P."/>
            <person name="Ferreira P."/>
            <person name="Findley K."/>
            <person name="Foster B."/>
            <person name="Gaskell J."/>
            <person name="Glotzer D."/>
            <person name="Gorecki P."/>
            <person name="Heitman J."/>
            <person name="Hesse C."/>
            <person name="Hori C."/>
            <person name="Igarashi K."/>
            <person name="Jurgens J.A."/>
            <person name="Kallen N."/>
            <person name="Kersten P."/>
            <person name="Kohler A."/>
            <person name="Kuees U."/>
            <person name="Kumar T.K.A."/>
            <person name="Kuo A."/>
            <person name="LaButti K."/>
            <person name="Larrondo L.F."/>
            <person name="Lindquist E."/>
            <person name="Ling A."/>
            <person name="Lombard V."/>
            <person name="Lucas S."/>
            <person name="Lundell T."/>
            <person name="Martin R."/>
            <person name="McLaughlin D.J."/>
            <person name="Morgenstern I."/>
            <person name="Morin E."/>
            <person name="Murat C."/>
            <person name="Nagy L.G."/>
            <person name="Nolan M."/>
            <person name="Ohm R.A."/>
            <person name="Patyshakuliyeva A."/>
            <person name="Rokas A."/>
            <person name="Ruiz-Duenas F.J."/>
            <person name="Sabat G."/>
            <person name="Salamov A."/>
            <person name="Samejima M."/>
            <person name="Schmutz J."/>
            <person name="Slot J.C."/>
            <person name="St John F."/>
            <person name="Stenlid J."/>
            <person name="Sun H."/>
            <person name="Sun S."/>
            <person name="Syed K."/>
            <person name="Tsang A."/>
            <person name="Wiebenga A."/>
            <person name="Young D."/>
            <person name="Pisabarro A."/>
            <person name="Eastwood D.C."/>
            <person name="Martin F."/>
            <person name="Cullen D."/>
            <person name="Grigoriev I.V."/>
            <person name="Hibbett D.S."/>
        </authorList>
    </citation>
    <scope>NUCLEOTIDE SEQUENCE</scope>
    <source>
        <strain evidence="5">FP-58527</strain>
    </source>
</reference>
<keyword evidence="1" id="KW-0224">Dipeptidase</keyword>
<dbReference type="PROSITE" id="PS51365">
    <property type="entry name" value="RENAL_DIPEPTIDASE_2"/>
    <property type="match status" value="1"/>
</dbReference>
<organism evidence="4 5">
    <name type="scientific">Fomitopsis schrenkii</name>
    <name type="common">Brown rot fungus</name>
    <dbReference type="NCBI Taxonomy" id="2126942"/>
    <lineage>
        <taxon>Eukaryota</taxon>
        <taxon>Fungi</taxon>
        <taxon>Dikarya</taxon>
        <taxon>Basidiomycota</taxon>
        <taxon>Agaricomycotina</taxon>
        <taxon>Agaricomycetes</taxon>
        <taxon>Polyporales</taxon>
        <taxon>Fomitopsis</taxon>
    </lineage>
</organism>
<comment type="similarity">
    <text evidence="1">Belongs to the metallo-dependent hydrolases superfamily. Peptidase M19 family.</text>
</comment>
<dbReference type="SUPFAM" id="SSF51556">
    <property type="entry name" value="Metallo-dependent hydrolases"/>
    <property type="match status" value="1"/>
</dbReference>
<keyword evidence="1" id="KW-0479">Metal-binding</keyword>
<sequence length="456" mass="50059">MATNGERDPLLGPPGEPNLARDVDVGDHTAKRAAQHRDHKIRAVVHGVLTATFVVALLCMFFLWDKIAGYTGALPKDPEKAAQRLLESAPVIDGHIDLPEFARTVYANNITAFDLNTPTLGHVDIPRLKKGRVGGFFWSVYTACPAHAGLDDGEDFLNATWRVRDTLEQIDVSKLLINRYHETFELTLTVDEAKSAIASGKIASFLGVEGAHQLGNSLAVLRQYHELGVRYITLTHMCHNAFADSGGYLEPLEPKWGGLSPLGYKLVEEMNRLGVIVDLSHTSDDTARQALKHTKAPVIWSHSSARSVHPVARNVPDDILELVGTTDDKVDAVIMVNFAPQFVADEGKADVQAVANHINHIANITGRAHVGLGSDYDGIESTPKGLEDVSKYPALVAEMHRRGWNRFDLAGLTGRNLLRIMQGVERVAEDLKAQGTPPALDIYEKRTDLPRQPREL</sequence>
<dbReference type="OrthoDB" id="445695at2759"/>
<evidence type="ECO:0000256" key="1">
    <source>
        <dbReference type="RuleBase" id="RU341113"/>
    </source>
</evidence>